<dbReference type="Pfam" id="PF13856">
    <property type="entry name" value="Gifsy-2"/>
    <property type="match status" value="1"/>
</dbReference>
<dbReference type="InterPro" id="IPR025601">
    <property type="entry name" value="ATP-bd_sugar_transptr-like"/>
</dbReference>
<accession>A0A0H4A0I0</accession>
<dbReference type="AlphaFoldDB" id="A0A0H4A0I0"/>
<dbReference type="SUPFAM" id="SSF69279">
    <property type="entry name" value="Phage tail proteins"/>
    <property type="match status" value="1"/>
</dbReference>
<protein>
    <recommendedName>
        <fullName evidence="2">Phage protein</fullName>
    </recommendedName>
</protein>
<dbReference type="InterPro" id="IPR053734">
    <property type="entry name" value="Phage_Head-Tail_Connect_sf"/>
</dbReference>
<organism evidence="1">
    <name type="scientific">Vibrio sp. 1F_97</name>
    <dbReference type="NCBI Taxonomy" id="1652827"/>
    <lineage>
        <taxon>Bacteria</taxon>
        <taxon>Pseudomonadati</taxon>
        <taxon>Pseudomonadota</taxon>
        <taxon>Gammaproteobacteria</taxon>
        <taxon>Vibrionales</taxon>
        <taxon>Vibrionaceae</taxon>
        <taxon>Vibrio</taxon>
    </lineage>
</organism>
<proteinExistence type="predicted"/>
<sequence length="98" mass="10627">MSTFDNEFDQAMAEADDTIWSAFGVMVKVNGGEAIQAVYDESLNEFDAMAGLVRKLSFKTSDGVRPRKGDKIEFVSTGRTLTVTSGPYPDGGNIQVIL</sequence>
<dbReference type="EMBL" id="KP795655">
    <property type="protein sequence ID" value="AKN39669.1"/>
    <property type="molecule type" value="Genomic_DNA"/>
</dbReference>
<name>A0A0H4A0I0_9VIBR</name>
<reference evidence="1" key="1">
    <citation type="journal article" date="2015" name="MBio">
        <title>Eco-Evolutionary Dynamics of Episomes among Ecologically Cohesive Bacterial Populations.</title>
        <authorList>
            <person name="Xue H."/>
            <person name="Cordero O.X."/>
            <person name="Camas F.M."/>
            <person name="Trimble W."/>
            <person name="Meyer F."/>
            <person name="Guglielmini J."/>
            <person name="Rocha E.P."/>
            <person name="Polz M.F."/>
        </authorList>
    </citation>
    <scope>NUCLEOTIDE SEQUENCE</scope>
    <source>
        <strain evidence="1">1F_97</strain>
    </source>
</reference>
<evidence type="ECO:0008006" key="2">
    <source>
        <dbReference type="Google" id="ProtNLM"/>
    </source>
</evidence>
<dbReference type="Gene3D" id="2.40.10.180">
    <property type="entry name" value="Phage tail proteins"/>
    <property type="match status" value="1"/>
</dbReference>
<evidence type="ECO:0000313" key="1">
    <source>
        <dbReference type="EMBL" id="AKN39669.1"/>
    </source>
</evidence>